<name>A0A1J1IE59_9DIPT</name>
<evidence type="ECO:0000256" key="2">
    <source>
        <dbReference type="ARBA" id="ARBA00014076"/>
    </source>
</evidence>
<sequence length="363" mass="41441">MEKQLEEFIPFLENESRLELKSVALSHILSLTGNHDGVEVLISNEKLLRTLVKLIKDPNYVVSKDACFTLINISADSESVCDALLKSSSTNYDESGLVQILLRNILDPESKVTDPVLSIFSNITRSEMLATKITQHILEIDENILDRLVAAFTKINYNRHKQTLNYLAAIFSNLSQASMFRNLIAKSESRLLQRLLPFTNHETSLIRRGGIVGLVKNICFDSSLHEWLFSGDVDVLPFILLPLSGPEEFDDETNEKFPIELQYLDSEKKREVDPDIRTMLLESLAQLCATKNGRNYLREKGTYEILRELHKFECSAEGDKRCLRTCEDVVDILIKTEDEIGHDNLKQVEIPQDMIEKIEKLIE</sequence>
<dbReference type="Gene3D" id="1.25.10.10">
    <property type="entry name" value="Leucine-rich Repeat Variant"/>
    <property type="match status" value="1"/>
</dbReference>
<proteinExistence type="inferred from homology"/>
<dbReference type="EMBL" id="CVRI01000047">
    <property type="protein sequence ID" value="CRK97286.1"/>
    <property type="molecule type" value="Genomic_DNA"/>
</dbReference>
<accession>A0A1J1IE59</accession>
<dbReference type="STRING" id="568069.A0A1J1IE59"/>
<dbReference type="SUPFAM" id="SSF48371">
    <property type="entry name" value="ARM repeat"/>
    <property type="match status" value="1"/>
</dbReference>
<dbReference type="InterPro" id="IPR039717">
    <property type="entry name" value="Hgh1"/>
</dbReference>
<reference evidence="5 6" key="1">
    <citation type="submission" date="2015-04" db="EMBL/GenBank/DDBJ databases">
        <authorList>
            <person name="Syromyatnikov M.Y."/>
            <person name="Popov V.N."/>
        </authorList>
    </citation>
    <scope>NUCLEOTIDE SEQUENCE [LARGE SCALE GENOMIC DNA]</scope>
</reference>
<evidence type="ECO:0000256" key="1">
    <source>
        <dbReference type="ARBA" id="ARBA00006712"/>
    </source>
</evidence>
<dbReference type="InterPro" id="IPR007205">
    <property type="entry name" value="Protein_HGH1_N"/>
</dbReference>
<dbReference type="InterPro" id="IPR011989">
    <property type="entry name" value="ARM-like"/>
</dbReference>
<protein>
    <recommendedName>
        <fullName evidence="2">Protein HGH1 homolog</fullName>
    </recommendedName>
</protein>
<dbReference type="OrthoDB" id="338814at2759"/>
<evidence type="ECO:0000313" key="5">
    <source>
        <dbReference type="EMBL" id="CRK97286.1"/>
    </source>
</evidence>
<evidence type="ECO:0000259" key="4">
    <source>
        <dbReference type="Pfam" id="PF04064"/>
    </source>
</evidence>
<dbReference type="PANTHER" id="PTHR13387">
    <property type="entry name" value="PROTEIN HGH1 HOMOLOG"/>
    <property type="match status" value="1"/>
</dbReference>
<dbReference type="PANTHER" id="PTHR13387:SF9">
    <property type="entry name" value="PROTEIN HGH1 HOMOLOG"/>
    <property type="match status" value="1"/>
</dbReference>
<feature type="domain" description="Protein HGH1 C-terminal" evidence="4">
    <location>
        <begin position="283"/>
        <end position="340"/>
    </location>
</feature>
<dbReference type="InterPro" id="IPR016024">
    <property type="entry name" value="ARM-type_fold"/>
</dbReference>
<dbReference type="InterPro" id="IPR007206">
    <property type="entry name" value="Protein_HGH1_C"/>
</dbReference>
<organism evidence="5 6">
    <name type="scientific">Clunio marinus</name>
    <dbReference type="NCBI Taxonomy" id="568069"/>
    <lineage>
        <taxon>Eukaryota</taxon>
        <taxon>Metazoa</taxon>
        <taxon>Ecdysozoa</taxon>
        <taxon>Arthropoda</taxon>
        <taxon>Hexapoda</taxon>
        <taxon>Insecta</taxon>
        <taxon>Pterygota</taxon>
        <taxon>Neoptera</taxon>
        <taxon>Endopterygota</taxon>
        <taxon>Diptera</taxon>
        <taxon>Nematocera</taxon>
        <taxon>Chironomoidea</taxon>
        <taxon>Chironomidae</taxon>
        <taxon>Clunio</taxon>
    </lineage>
</organism>
<dbReference type="Proteomes" id="UP000183832">
    <property type="component" value="Unassembled WGS sequence"/>
</dbReference>
<comment type="similarity">
    <text evidence="1">Belongs to the HGH1 family.</text>
</comment>
<keyword evidence="6" id="KW-1185">Reference proteome</keyword>
<gene>
    <name evidence="5" type="ORF">CLUMA_CG010681</name>
</gene>
<evidence type="ECO:0000313" key="6">
    <source>
        <dbReference type="Proteomes" id="UP000183832"/>
    </source>
</evidence>
<feature type="domain" description="Protein HGH1 N-terminal" evidence="3">
    <location>
        <begin position="105"/>
        <end position="277"/>
    </location>
</feature>
<dbReference type="AlphaFoldDB" id="A0A1J1IE59"/>
<dbReference type="Pfam" id="PF04063">
    <property type="entry name" value="DUF383"/>
    <property type="match status" value="1"/>
</dbReference>
<dbReference type="Pfam" id="PF04064">
    <property type="entry name" value="DUF384"/>
    <property type="match status" value="1"/>
</dbReference>
<evidence type="ECO:0000259" key="3">
    <source>
        <dbReference type="Pfam" id="PF04063"/>
    </source>
</evidence>